<organism evidence="3 4">
    <name type="scientific">Streptomyces gamaensis</name>
    <dbReference type="NCBI Taxonomy" id="1763542"/>
    <lineage>
        <taxon>Bacteria</taxon>
        <taxon>Bacillati</taxon>
        <taxon>Actinomycetota</taxon>
        <taxon>Actinomycetes</taxon>
        <taxon>Kitasatosporales</taxon>
        <taxon>Streptomycetaceae</taxon>
        <taxon>Streptomyces</taxon>
    </lineage>
</organism>
<accession>A0ABW0Z3Z2</accession>
<reference evidence="4" key="1">
    <citation type="journal article" date="2019" name="Int. J. Syst. Evol. Microbiol.">
        <title>The Global Catalogue of Microorganisms (GCM) 10K type strain sequencing project: providing services to taxonomists for standard genome sequencing and annotation.</title>
        <authorList>
            <consortium name="The Broad Institute Genomics Platform"/>
            <consortium name="The Broad Institute Genome Sequencing Center for Infectious Disease"/>
            <person name="Wu L."/>
            <person name="Ma J."/>
        </authorList>
    </citation>
    <scope>NUCLEOTIDE SEQUENCE [LARGE SCALE GENOMIC DNA]</scope>
    <source>
        <strain evidence="4">CGMCC 4.7304</strain>
    </source>
</reference>
<gene>
    <name evidence="3" type="ORF">ACFP1Z_22035</name>
</gene>
<sequence>MKRACRTKTAVAGLFGLLVVGGGAPPAMAWGDGPFRADGDTHISFQAGFRCEGAARTCVNGPVNSGNSNNAQNVKLTGNPSNSGSPTNNSGSVNSGSSGTGAASGSSNHQQSIGKGGDLRL</sequence>
<keyword evidence="2" id="KW-0732">Signal</keyword>
<proteinExistence type="predicted"/>
<name>A0ABW0Z3Z2_9ACTN</name>
<comment type="caution">
    <text evidence="3">The sequence shown here is derived from an EMBL/GenBank/DDBJ whole genome shotgun (WGS) entry which is preliminary data.</text>
</comment>
<evidence type="ECO:0000256" key="2">
    <source>
        <dbReference type="SAM" id="SignalP"/>
    </source>
</evidence>
<dbReference type="EMBL" id="JBHSPB010000014">
    <property type="protein sequence ID" value="MFC5722852.1"/>
    <property type="molecule type" value="Genomic_DNA"/>
</dbReference>
<evidence type="ECO:0000313" key="4">
    <source>
        <dbReference type="Proteomes" id="UP001596083"/>
    </source>
</evidence>
<protein>
    <submittedName>
        <fullName evidence="3">Uncharacterized protein</fullName>
    </submittedName>
</protein>
<evidence type="ECO:0000313" key="3">
    <source>
        <dbReference type="EMBL" id="MFC5722852.1"/>
    </source>
</evidence>
<feature type="chain" id="PRO_5047146885" evidence="2">
    <location>
        <begin position="30"/>
        <end position="121"/>
    </location>
</feature>
<feature type="compositionally biased region" description="Low complexity" evidence="1">
    <location>
        <begin position="78"/>
        <end position="108"/>
    </location>
</feature>
<dbReference type="Proteomes" id="UP001596083">
    <property type="component" value="Unassembled WGS sequence"/>
</dbReference>
<feature type="region of interest" description="Disordered" evidence="1">
    <location>
        <begin position="60"/>
        <end position="121"/>
    </location>
</feature>
<keyword evidence="4" id="KW-1185">Reference proteome</keyword>
<evidence type="ECO:0000256" key="1">
    <source>
        <dbReference type="SAM" id="MobiDB-lite"/>
    </source>
</evidence>
<feature type="compositionally biased region" description="Low complexity" evidence="1">
    <location>
        <begin position="60"/>
        <end position="70"/>
    </location>
</feature>
<dbReference type="RefSeq" id="WP_390318617.1">
    <property type="nucleotide sequence ID" value="NZ_JBHSPB010000014.1"/>
</dbReference>
<feature type="signal peptide" evidence="2">
    <location>
        <begin position="1"/>
        <end position="29"/>
    </location>
</feature>